<evidence type="ECO:0000313" key="3">
    <source>
        <dbReference type="Proteomes" id="UP000237481"/>
    </source>
</evidence>
<sequence length="433" mass="49289">MAAPSTHAMPEHWTELSAATRQKRLCSEEVEALKSSCAKDCGKKHVAECSSCYGKVLDRMRLRYTDSQDREWFTQRRAFLHELEGLFQDARDRRRSLRFVEARIESEKEAWYRWVLRKYPEFIAISDRGVNQDELRGMLDDPDRSRQELVSIMLEGVGKPADWPASVEAFAEKVAATKAEPTELKKLYVAEFFINQPTGNVLENAQRYLDEYAASETMLLEDIIDKIASDSQEGRISQPQRDNHQRRLDELRRAKTAFEQNKLQAKGRLSGNQAFTVGEELYNLPPCHVCQKMVDPNGVLSCSLCQAVTQMGGSKELTVYCTEDCFRKGHGDHVEAEHDCEAGDKCVQLRDEDEEMDYGGTRAVSCKECLGQKRMTLYCSDRCAEENIAEHSQRAHRAKTQAEEAQGLVTPAEQVVESMLQKENPGLKMSRVD</sequence>
<dbReference type="STRING" id="94208.A0A2S4L350"/>
<name>A0A2S4L350_9HYPO</name>
<keyword evidence="3" id="KW-1185">Reference proteome</keyword>
<accession>A0A2S4L350</accession>
<protein>
    <recommendedName>
        <fullName evidence="4">MYND-type zinc finger protein samB</fullName>
    </recommendedName>
</protein>
<evidence type="ECO:0000313" key="2">
    <source>
        <dbReference type="EMBL" id="POR36862.1"/>
    </source>
</evidence>
<comment type="caution">
    <text evidence="2">The sequence shown here is derived from an EMBL/GenBank/DDBJ whole genome shotgun (WGS) entry which is preliminary data.</text>
</comment>
<gene>
    <name evidence="2" type="ORF">TPAR_02938</name>
</gene>
<proteinExistence type="predicted"/>
<evidence type="ECO:0000256" key="1">
    <source>
        <dbReference type="SAM" id="Coils"/>
    </source>
</evidence>
<keyword evidence="1" id="KW-0175">Coiled coil</keyword>
<evidence type="ECO:0008006" key="4">
    <source>
        <dbReference type="Google" id="ProtNLM"/>
    </source>
</evidence>
<reference evidence="2 3" key="1">
    <citation type="submission" date="2018-01" db="EMBL/GenBank/DDBJ databases">
        <title>Harnessing the power of phylogenomics to disentangle the directionality and signatures of interkingdom host jumping in the parasitic fungal genus Tolypocladium.</title>
        <authorList>
            <person name="Quandt C.A."/>
            <person name="Patterson W."/>
            <person name="Spatafora J.W."/>
        </authorList>
    </citation>
    <scope>NUCLEOTIDE SEQUENCE [LARGE SCALE GENOMIC DNA]</scope>
    <source>
        <strain evidence="2 3">NRBC 100945</strain>
    </source>
</reference>
<dbReference type="Proteomes" id="UP000237481">
    <property type="component" value="Unassembled WGS sequence"/>
</dbReference>
<dbReference type="EMBL" id="PKSG01000295">
    <property type="protein sequence ID" value="POR36862.1"/>
    <property type="molecule type" value="Genomic_DNA"/>
</dbReference>
<feature type="coiled-coil region" evidence="1">
    <location>
        <begin position="241"/>
        <end position="268"/>
    </location>
</feature>
<dbReference type="AlphaFoldDB" id="A0A2S4L350"/>
<dbReference type="OrthoDB" id="5424793at2759"/>
<organism evidence="2 3">
    <name type="scientific">Tolypocladium paradoxum</name>
    <dbReference type="NCBI Taxonomy" id="94208"/>
    <lineage>
        <taxon>Eukaryota</taxon>
        <taxon>Fungi</taxon>
        <taxon>Dikarya</taxon>
        <taxon>Ascomycota</taxon>
        <taxon>Pezizomycotina</taxon>
        <taxon>Sordariomycetes</taxon>
        <taxon>Hypocreomycetidae</taxon>
        <taxon>Hypocreales</taxon>
        <taxon>Ophiocordycipitaceae</taxon>
        <taxon>Tolypocladium</taxon>
    </lineage>
</organism>